<feature type="region of interest" description="Disordered" evidence="1">
    <location>
        <begin position="633"/>
        <end position="652"/>
    </location>
</feature>
<keyword evidence="4" id="KW-1185">Reference proteome</keyword>
<feature type="region of interest" description="Disordered" evidence="1">
    <location>
        <begin position="412"/>
        <end position="455"/>
    </location>
</feature>
<feature type="region of interest" description="Disordered" evidence="1">
    <location>
        <begin position="588"/>
        <end position="608"/>
    </location>
</feature>
<reference evidence="3" key="2">
    <citation type="journal article" date="2022" name="Res Sq">
        <title>Comparative Genomics Reveals Insights into the Divergent Evolution of Astigmatic Mites and Household Pest Adaptations.</title>
        <authorList>
            <person name="Xiong Q."/>
            <person name="Wan A.T.-Y."/>
            <person name="Liu X.-Y."/>
            <person name="Fung C.S.-H."/>
            <person name="Xiao X."/>
            <person name="Malainual N."/>
            <person name="Hou J."/>
            <person name="Wang L."/>
            <person name="Wang M."/>
            <person name="Yang K."/>
            <person name="Cui Y."/>
            <person name="Leung E."/>
            <person name="Nong W."/>
            <person name="Shin S.-K."/>
            <person name="Au S."/>
            <person name="Jeong K.Y."/>
            <person name="Chew F.T."/>
            <person name="Hui J."/>
            <person name="Leung T.F."/>
            <person name="Tungtrongchitr A."/>
            <person name="Zhong N."/>
            <person name="Liu Z."/>
            <person name="Tsui S."/>
        </authorList>
    </citation>
    <scope>NUCLEOTIDE SEQUENCE</scope>
    <source>
        <strain evidence="3">Derf</strain>
        <tissue evidence="3">Whole organism</tissue>
    </source>
</reference>
<dbReference type="InterPro" id="IPR013606">
    <property type="entry name" value="I-BAR_dom"/>
</dbReference>
<feature type="compositionally biased region" description="Low complexity" evidence="1">
    <location>
        <begin position="671"/>
        <end position="682"/>
    </location>
</feature>
<dbReference type="Gene3D" id="1.20.1270.60">
    <property type="entry name" value="Arfaptin homology (AH) domain/BAR domain"/>
    <property type="match status" value="1"/>
</dbReference>
<name>A0A922LBH0_DERFA</name>
<evidence type="ECO:0000313" key="4">
    <source>
        <dbReference type="Proteomes" id="UP000790347"/>
    </source>
</evidence>
<comment type="caution">
    <text evidence="3">The sequence shown here is derived from an EMBL/GenBank/DDBJ whole genome shotgun (WGS) entry which is preliminary data.</text>
</comment>
<sequence>MMMEQSTITEHDCNVLGGLFQIIINDLKNGSSTWDDFILKATKFQAHLKSTINASTAFLDSFQKIADMATTTRGGTKEIGTALTRLCLRQRSVEAKLKSFSSAFLDCLILPLQERVEEWKKATIALDKERTKELKRLRQEFKKRQFCDSLSTSGSIRGNKKHSSRSLSKSKFDFFDSLNSKGIYGTIGGGYHHKSTSSLTRSLDSEMECNERLLMLEDLEKKAVRRALIEERSHFCLLVKFLRPFIEEEISMIGEISHIQEIMDSLQKLTVDPFDLPVSSETVISNLKLNKNDTSLASWSIHTPPSSPSSLGSRKSSMCSISSYNSSSSNSAANYIHHQHHQTPNHQTQSKYFSTTDPLTSTVYGSNVSYSDNNLKKIGDNDLQFQIDSISSSNNSEKNTIKITSTNPFLSSYNQIQNKNDDPESFYDKNPTSSISSNQTYLLPSHESDGSITPTNADLQKSLMFTTSDHSQNSNMMNSIYKSEEKIYQKSNKPPPAPPVRRTSSLSNPNAITLGTLKNNSNNFTNNGNNNKHHDDAVASNVVKNSSLYDEINVLTKSMNDINFTLKNTDFTNISSCSMAKQSDKTMIEDKSYHAQQQSNPNSERDKNDYKIVKKIFESYNNQQQPIQSSSNIFKSIDSDDGSQLPLPAPPPEAFIAESTIATTMPTPSISSQNTSSNNNNNNHHHYQSQHHHHYNKITNVHREFLETLNTKLSQSPLVYQNNAKISKRRNSSNRSIPDDNMTSSYSGKHRHSHRSQSASRSSSRKNSIEKNNGFTVSSSLNNESFVDKLSQTLLQKQQQQQQQQHNVAMTMNEIAKAAASSALQRKQSVPELNSTEQYNPSFKNQNRVTFSSSLNLSTSGNSGGNNNNQAFQVVEIQTNSTQQPIYASRTQLQREIHNLYGTLGHRSDIYTDNSGNGHQRSSSYYHQQNGFFNKL</sequence>
<feature type="compositionally biased region" description="Basic residues" evidence="1">
    <location>
        <begin position="683"/>
        <end position="693"/>
    </location>
</feature>
<dbReference type="AlphaFoldDB" id="A0A922LBH0"/>
<dbReference type="SUPFAM" id="SSF103657">
    <property type="entry name" value="BAR/IMD domain-like"/>
    <property type="match status" value="1"/>
</dbReference>
<dbReference type="GO" id="GO:0009898">
    <property type="term" value="C:cytoplasmic side of plasma membrane"/>
    <property type="evidence" value="ECO:0007669"/>
    <property type="project" value="TreeGrafter"/>
</dbReference>
<dbReference type="PANTHER" id="PTHR15708">
    <property type="entry name" value="ACTIN BUNDLING/MISSING IN METASTASIS-RELATED"/>
    <property type="match status" value="1"/>
</dbReference>
<dbReference type="PROSITE" id="PS51338">
    <property type="entry name" value="IMD"/>
    <property type="match status" value="1"/>
</dbReference>
<gene>
    <name evidence="3" type="primary">MTSS1_1</name>
    <name evidence="3" type="ORF">DERF_003418</name>
</gene>
<feature type="domain" description="IMD" evidence="2">
    <location>
        <begin position="4"/>
        <end position="290"/>
    </location>
</feature>
<dbReference type="GO" id="GO:0003779">
    <property type="term" value="F:actin binding"/>
    <property type="evidence" value="ECO:0007669"/>
    <property type="project" value="InterPro"/>
</dbReference>
<dbReference type="GO" id="GO:0007009">
    <property type="term" value="P:plasma membrane organization"/>
    <property type="evidence" value="ECO:0007669"/>
    <property type="project" value="InterPro"/>
</dbReference>
<evidence type="ECO:0000256" key="1">
    <source>
        <dbReference type="SAM" id="MobiDB-lite"/>
    </source>
</evidence>
<dbReference type="GO" id="GO:0005543">
    <property type="term" value="F:phospholipid binding"/>
    <property type="evidence" value="ECO:0007669"/>
    <property type="project" value="TreeGrafter"/>
</dbReference>
<feature type="compositionally biased region" description="Low complexity" evidence="1">
    <location>
        <begin position="519"/>
        <end position="530"/>
    </location>
</feature>
<feature type="compositionally biased region" description="Polar residues" evidence="1">
    <location>
        <begin position="770"/>
        <end position="780"/>
    </location>
</feature>
<protein>
    <submittedName>
        <fullName evidence="3">Metastasis suppressor protein 1</fullName>
    </submittedName>
</protein>
<feature type="region of interest" description="Disordered" evidence="1">
    <location>
        <begin position="488"/>
        <end position="509"/>
    </location>
</feature>
<evidence type="ECO:0000259" key="2">
    <source>
        <dbReference type="PROSITE" id="PS51338"/>
    </source>
</evidence>
<feature type="region of interest" description="Disordered" evidence="1">
    <location>
        <begin position="514"/>
        <end position="533"/>
    </location>
</feature>
<dbReference type="Proteomes" id="UP000790347">
    <property type="component" value="Unassembled WGS sequence"/>
</dbReference>
<proteinExistence type="predicted"/>
<dbReference type="GO" id="GO:0015629">
    <property type="term" value="C:actin cytoskeleton"/>
    <property type="evidence" value="ECO:0007669"/>
    <property type="project" value="TreeGrafter"/>
</dbReference>
<accession>A0A922LBH0</accession>
<dbReference type="EMBL" id="ASGP02000001">
    <property type="protein sequence ID" value="KAH9529539.1"/>
    <property type="molecule type" value="Genomic_DNA"/>
</dbReference>
<dbReference type="InterPro" id="IPR027267">
    <property type="entry name" value="AH/BAR_dom_sf"/>
</dbReference>
<feature type="compositionally biased region" description="Polar residues" evidence="1">
    <location>
        <begin position="430"/>
        <end position="442"/>
    </location>
</feature>
<dbReference type="Pfam" id="PF08397">
    <property type="entry name" value="IMD"/>
    <property type="match status" value="2"/>
</dbReference>
<feature type="region of interest" description="Disordered" evidence="1">
    <location>
        <begin position="665"/>
        <end position="693"/>
    </location>
</feature>
<feature type="region of interest" description="Disordered" evidence="1">
    <location>
        <begin position="720"/>
        <end position="780"/>
    </location>
</feature>
<reference evidence="3" key="1">
    <citation type="submission" date="2013-05" db="EMBL/GenBank/DDBJ databases">
        <authorList>
            <person name="Yim A.K.Y."/>
            <person name="Chan T.F."/>
            <person name="Ji K.M."/>
            <person name="Liu X.Y."/>
            <person name="Zhou J.W."/>
            <person name="Li R.Q."/>
            <person name="Yang K.Y."/>
            <person name="Li J."/>
            <person name="Li M."/>
            <person name="Law P.T.W."/>
            <person name="Wu Y.L."/>
            <person name="Cai Z.L."/>
            <person name="Qin H."/>
            <person name="Bao Y."/>
            <person name="Leung R.K.K."/>
            <person name="Ng P.K.S."/>
            <person name="Zou J."/>
            <person name="Zhong X.J."/>
            <person name="Ran P.X."/>
            <person name="Zhong N.S."/>
            <person name="Liu Z.G."/>
            <person name="Tsui S.K.W."/>
        </authorList>
    </citation>
    <scope>NUCLEOTIDE SEQUENCE</scope>
    <source>
        <strain evidence="3">Derf</strain>
        <tissue evidence="3">Whole organism</tissue>
    </source>
</reference>
<dbReference type="PANTHER" id="PTHR15708:SF4">
    <property type="entry name" value="FI21477P1-RELATED"/>
    <property type="match status" value="1"/>
</dbReference>
<evidence type="ECO:0000313" key="3">
    <source>
        <dbReference type="EMBL" id="KAH9529539.1"/>
    </source>
</evidence>
<dbReference type="GO" id="GO:0030031">
    <property type="term" value="P:cell projection assembly"/>
    <property type="evidence" value="ECO:0007669"/>
    <property type="project" value="TreeGrafter"/>
</dbReference>
<feature type="region of interest" description="Disordered" evidence="1">
    <location>
        <begin position="819"/>
        <end position="846"/>
    </location>
</feature>
<organism evidence="3 4">
    <name type="scientific">Dermatophagoides farinae</name>
    <name type="common">American house dust mite</name>
    <dbReference type="NCBI Taxonomy" id="6954"/>
    <lineage>
        <taxon>Eukaryota</taxon>
        <taxon>Metazoa</taxon>
        <taxon>Ecdysozoa</taxon>
        <taxon>Arthropoda</taxon>
        <taxon>Chelicerata</taxon>
        <taxon>Arachnida</taxon>
        <taxon>Acari</taxon>
        <taxon>Acariformes</taxon>
        <taxon>Sarcoptiformes</taxon>
        <taxon>Astigmata</taxon>
        <taxon>Psoroptidia</taxon>
        <taxon>Analgoidea</taxon>
        <taxon>Pyroglyphidae</taxon>
        <taxon>Dermatophagoidinae</taxon>
        <taxon>Dermatophagoides</taxon>
    </lineage>
</organism>
<feature type="compositionally biased region" description="Polar residues" evidence="1">
    <location>
        <begin position="822"/>
        <end position="846"/>
    </location>
</feature>
<dbReference type="InterPro" id="IPR030127">
    <property type="entry name" value="MTSS1/MTSS2"/>
</dbReference>
<feature type="region of interest" description="Disordered" evidence="1">
    <location>
        <begin position="911"/>
        <end position="936"/>
    </location>
</feature>